<feature type="region of interest" description="Disordered" evidence="1">
    <location>
        <begin position="378"/>
        <end position="401"/>
    </location>
</feature>
<accession>C7J134</accession>
<feature type="region of interest" description="Disordered" evidence="1">
    <location>
        <begin position="752"/>
        <end position="771"/>
    </location>
</feature>
<dbReference type="SUPFAM" id="SSF50129">
    <property type="entry name" value="GroES-like"/>
    <property type="match status" value="1"/>
</dbReference>
<feature type="transmembrane region" description="Helical" evidence="2">
    <location>
        <begin position="791"/>
        <end position="813"/>
    </location>
</feature>
<dbReference type="KEGG" id="dosa:Os04g0358000"/>
<dbReference type="SMART" id="SM00829">
    <property type="entry name" value="PKS_ER"/>
    <property type="match status" value="1"/>
</dbReference>
<dbReference type="InterPro" id="IPR011257">
    <property type="entry name" value="DNA_glycosylase"/>
</dbReference>
<dbReference type="SMART" id="SM00525">
    <property type="entry name" value="FES"/>
    <property type="match status" value="1"/>
</dbReference>
<keyword evidence="2" id="KW-0812">Transmembrane</keyword>
<reference evidence="5" key="2">
    <citation type="journal article" date="2008" name="Nucleic Acids Res.">
        <title>The rice annotation project database (RAP-DB): 2008 update.</title>
        <authorList>
            <consortium name="The rice annotation project (RAP)"/>
        </authorList>
    </citation>
    <scope>GENOME REANNOTATION</scope>
    <source>
        <strain evidence="5">cv. Nipponbare</strain>
    </source>
</reference>
<dbReference type="GO" id="GO:0016787">
    <property type="term" value="F:hydrolase activity"/>
    <property type="evidence" value="ECO:0007669"/>
    <property type="project" value="UniProtKB-ARBA"/>
</dbReference>
<dbReference type="InterPro" id="IPR013154">
    <property type="entry name" value="ADH-like_N"/>
</dbReference>
<dbReference type="Proteomes" id="UP000000763">
    <property type="component" value="Chromosome 4"/>
</dbReference>
<feature type="region of interest" description="Disordered" evidence="1">
    <location>
        <begin position="431"/>
        <end position="450"/>
    </location>
</feature>
<feature type="region of interest" description="Disordered" evidence="1">
    <location>
        <begin position="33"/>
        <end position="61"/>
    </location>
</feature>
<dbReference type="SUPFAM" id="SSF48150">
    <property type="entry name" value="DNA-glycosylase"/>
    <property type="match status" value="1"/>
</dbReference>
<sequence length="1310" mass="145169">MRRAAQRAIAAAEKAARRKTQRAVAAAARAARRKKKAAESVARREQKAAMREQKAAAAAGQKKRKAAAAAAAAVRATARRKLDFDGEQQQIMPPERIYRQTSSSSRADLMDNMRLLLVAFDLSPPEQPCTPPARSERQILRLPPPATVTTAIVALKNKPKKATTVNKLALVPYKPTRAAASAVDEVLPGALVLYGDGEPTTQAARMFVPRWTSVRLVFDKLPPRFGLVVGLDAATRAVYNELVRREATSYGDDELHDVPGGPEWNERRREFERKVDHFMYNMRSIIGDRNFSPWGGSVVTSVVGTFLTQNVSDNLSSNAFMTIAARFPLKNRRNAGHHSDNVPLLAQNSGNVPLLLADGHDEQEQCHCQLQSIAQCSSGSKSGVAEPGDVSQRAEQTECPDKDLEAIMSAIRSGDISNFDDDHIQKVLKVRFKDSTPPPSESSSSRKKSISTAETIFKDIKSIKKNDTSHWHSLYDEARNRGYIRDDDIPDMVDWEALMNAPFADVVDCIKDRGQHSQMAFRILAFLIRMKRDHGNIDLEWLRFIPRAKANYKARMGATPSFAIISGVSSGRQQNSKFSTLIQAMPGYLSFDRICLTNQRTNRYELHCQMITFGKAICRKSKPNCGACPFTSECKYYKSQFGRAALALPEYSQQDATKDANMDDPAKTYDLIFKAHQYQIEYGKNTEMNYCEPVIEIPPTPLHENRGETSDEDDENGYYFDDDMEDIGRHDYDMEDIEHDYDMEVDLRSAKPTTNTSQAGATPGKEMIPINPRAKSTPMVKKFSLRTEYTAIFYSWALIILVFFTIAVFRCIIPDGHIILKKFDPRVPGDRNPYLLVFRSFDEHTVKATILVFADHSSSRSPIEINRDLVWELRRQTCIVHFGTRVHSVTKGQTREGLYHFYNEGYICTREFDRRTKFPKQLCVEIHATNVNKDIGKKRARPSTTRFYSEEDSGDEWSDCSPSPSPSSERAPTTLVIKNMAAGGRPATMRAVQYGGYGGGAATLKFVEIPVPSLKKNEILIKIEAASLNQADWRIQKGLMRPFHPKFPFIPVTDVSGEVIEVGSAIHEFKVGDKVVSKLNLWKAGGLAEYVAASESDTVSRPAGISAADAAGLPVAGLTALQALSSIGTKFDGSGTGADVLITAASSGVGTYAVQLAKLGNHRVTTTCGARNLDLVGSLGADEVLDYATPEGAALASPSGRKYDYIINLTDRGKWSVFRPQLSSNGGRVVDVSPNLGNFLASVMTLFSRRKRLSLVILTLGKKELGFLLELMREGKLKTVVDSRHPFEKAAEAWERSMSGHATGKVIVEM</sequence>
<dbReference type="Gene3D" id="3.40.50.720">
    <property type="entry name" value="NAD(P)-binding Rossmann-like Domain"/>
    <property type="match status" value="1"/>
</dbReference>
<feature type="region of interest" description="Disordered" evidence="1">
    <location>
        <begin position="699"/>
        <end position="719"/>
    </location>
</feature>
<dbReference type="Pfam" id="PF08240">
    <property type="entry name" value="ADH_N"/>
    <property type="match status" value="1"/>
</dbReference>
<dbReference type="InterPro" id="IPR052733">
    <property type="entry name" value="Chloroplast_QOR"/>
</dbReference>
<dbReference type="InterPro" id="IPR020843">
    <property type="entry name" value="ER"/>
</dbReference>
<dbReference type="GO" id="GO:0140097">
    <property type="term" value="F:catalytic activity, acting on DNA"/>
    <property type="evidence" value="ECO:0007669"/>
    <property type="project" value="UniProtKB-ARBA"/>
</dbReference>
<dbReference type="InterPro" id="IPR003651">
    <property type="entry name" value="Endonuclease3_FeS-loop_motif"/>
</dbReference>
<dbReference type="Gene3D" id="1.10.1670.10">
    <property type="entry name" value="Helix-hairpin-Helix base-excision DNA repair enzymes (C-terminal)"/>
    <property type="match status" value="1"/>
</dbReference>
<dbReference type="Gene3D" id="3.90.180.10">
    <property type="entry name" value="Medium-chain alcohol dehydrogenases, catalytic domain"/>
    <property type="match status" value="1"/>
</dbReference>
<dbReference type="EMBL" id="AP008210">
    <property type="protein sequence ID" value="BAH92619.1"/>
    <property type="molecule type" value="Genomic_DNA"/>
</dbReference>
<feature type="compositionally biased region" description="Acidic residues" evidence="1">
    <location>
        <begin position="710"/>
        <end position="719"/>
    </location>
</feature>
<evidence type="ECO:0000256" key="2">
    <source>
        <dbReference type="SAM" id="Phobius"/>
    </source>
</evidence>
<feature type="compositionally biased region" description="Basic and acidic residues" evidence="1">
    <location>
        <begin position="37"/>
        <end position="54"/>
    </location>
</feature>
<dbReference type="HOGENOM" id="CLU_026673_3_3_1"/>
<dbReference type="InterPro" id="IPR036291">
    <property type="entry name" value="NAD(P)-bd_dom_sf"/>
</dbReference>
<dbReference type="SUPFAM" id="SSF51735">
    <property type="entry name" value="NAD(P)-binding Rossmann-fold domains"/>
    <property type="match status" value="1"/>
</dbReference>
<organism evidence="4 5">
    <name type="scientific">Oryza sativa subsp. japonica</name>
    <name type="common">Rice</name>
    <dbReference type="NCBI Taxonomy" id="39947"/>
    <lineage>
        <taxon>Eukaryota</taxon>
        <taxon>Viridiplantae</taxon>
        <taxon>Streptophyta</taxon>
        <taxon>Embryophyta</taxon>
        <taxon>Tracheophyta</taxon>
        <taxon>Spermatophyta</taxon>
        <taxon>Magnoliopsida</taxon>
        <taxon>Liliopsida</taxon>
        <taxon>Poales</taxon>
        <taxon>Poaceae</taxon>
        <taxon>BOP clade</taxon>
        <taxon>Oryzoideae</taxon>
        <taxon>Oryzeae</taxon>
        <taxon>Oryzinae</taxon>
        <taxon>Oryza</taxon>
        <taxon>Oryza sativa</taxon>
    </lineage>
</organism>
<gene>
    <name evidence="4" type="ordered locus">Os04g0358000</name>
</gene>
<dbReference type="GO" id="GO:0016491">
    <property type="term" value="F:oxidoreductase activity"/>
    <property type="evidence" value="ECO:0007669"/>
    <property type="project" value="InterPro"/>
</dbReference>
<evidence type="ECO:0000256" key="1">
    <source>
        <dbReference type="SAM" id="MobiDB-lite"/>
    </source>
</evidence>
<keyword evidence="2" id="KW-0472">Membrane</keyword>
<name>C7J134_ORYSJ</name>
<feature type="region of interest" description="Disordered" evidence="1">
    <location>
        <begin position="939"/>
        <end position="972"/>
    </location>
</feature>
<dbReference type="GO" id="GO:0006281">
    <property type="term" value="P:DNA repair"/>
    <property type="evidence" value="ECO:0007669"/>
    <property type="project" value="InterPro"/>
</dbReference>
<dbReference type="CDD" id="cd08267">
    <property type="entry name" value="MDR1"/>
    <property type="match status" value="1"/>
</dbReference>
<evidence type="ECO:0000259" key="3">
    <source>
        <dbReference type="SMART" id="SM00829"/>
    </source>
</evidence>
<dbReference type="PANTHER" id="PTHR44013">
    <property type="entry name" value="ZINC-TYPE ALCOHOL DEHYDROGENASE-LIKE PROTEIN C16A3.02C"/>
    <property type="match status" value="1"/>
</dbReference>
<proteinExistence type="predicted"/>
<protein>
    <submittedName>
        <fullName evidence="4">Os04g0358000 protein</fullName>
    </submittedName>
</protein>
<dbReference type="InterPro" id="IPR028925">
    <property type="entry name" value="RRM_DME"/>
</dbReference>
<dbReference type="Pfam" id="PF13602">
    <property type="entry name" value="ADH_zinc_N_2"/>
    <property type="match status" value="1"/>
</dbReference>
<feature type="domain" description="Enoyl reductase (ER)" evidence="3">
    <location>
        <begin position="999"/>
        <end position="1308"/>
    </location>
</feature>
<dbReference type="GO" id="GO:0051539">
    <property type="term" value="F:4 iron, 4 sulfur cluster binding"/>
    <property type="evidence" value="ECO:0007669"/>
    <property type="project" value="InterPro"/>
</dbReference>
<reference evidence="4 5" key="1">
    <citation type="journal article" date="2005" name="Nature">
        <title>The map-based sequence of the rice genome.</title>
        <authorList>
            <consortium name="International rice genome sequencing project (IRGSP)"/>
            <person name="Matsumoto T."/>
            <person name="Wu J."/>
            <person name="Kanamori H."/>
            <person name="Katayose Y."/>
            <person name="Fujisawa M."/>
            <person name="Namiki N."/>
            <person name="Mizuno H."/>
            <person name="Yamamoto K."/>
            <person name="Antonio B.A."/>
            <person name="Baba T."/>
            <person name="Sakata K."/>
            <person name="Nagamura Y."/>
            <person name="Aoki H."/>
            <person name="Arikawa K."/>
            <person name="Arita K."/>
            <person name="Bito T."/>
            <person name="Chiden Y."/>
            <person name="Fujitsuka N."/>
            <person name="Fukunaka R."/>
            <person name="Hamada M."/>
            <person name="Harada C."/>
            <person name="Hayashi A."/>
            <person name="Hijishita S."/>
            <person name="Honda M."/>
            <person name="Hosokawa S."/>
            <person name="Ichikawa Y."/>
            <person name="Idonuma A."/>
            <person name="Iijima M."/>
            <person name="Ikeda M."/>
            <person name="Ikeno M."/>
            <person name="Ito K."/>
            <person name="Ito S."/>
            <person name="Ito T."/>
            <person name="Ito Y."/>
            <person name="Ito Y."/>
            <person name="Iwabuchi A."/>
            <person name="Kamiya K."/>
            <person name="Karasawa W."/>
            <person name="Kurita K."/>
            <person name="Katagiri S."/>
            <person name="Kikuta A."/>
            <person name="Kobayashi H."/>
            <person name="Kobayashi N."/>
            <person name="Machita K."/>
            <person name="Maehara T."/>
            <person name="Masukawa M."/>
            <person name="Mizubayashi T."/>
            <person name="Mukai Y."/>
            <person name="Nagasaki H."/>
            <person name="Nagata Y."/>
            <person name="Naito S."/>
            <person name="Nakashima M."/>
            <person name="Nakama Y."/>
            <person name="Nakamichi Y."/>
            <person name="Nakamura M."/>
            <person name="Meguro A."/>
            <person name="Negishi M."/>
            <person name="Ohta I."/>
            <person name="Ohta T."/>
            <person name="Okamoto M."/>
            <person name="Ono N."/>
            <person name="Saji S."/>
            <person name="Sakaguchi M."/>
            <person name="Sakai K."/>
            <person name="Shibata M."/>
            <person name="Shimokawa T."/>
            <person name="Song J."/>
            <person name="Takazaki Y."/>
            <person name="Terasawa K."/>
            <person name="Tsugane M."/>
            <person name="Tsuji K."/>
            <person name="Ueda S."/>
            <person name="Waki K."/>
            <person name="Yamagata H."/>
            <person name="Yamamoto M."/>
            <person name="Yamamoto S."/>
            <person name="Yamane H."/>
            <person name="Yoshiki S."/>
            <person name="Yoshihara R."/>
            <person name="Yukawa K."/>
            <person name="Zhong H."/>
            <person name="Yano M."/>
            <person name="Yuan Q."/>
            <person name="Ouyang S."/>
            <person name="Liu J."/>
            <person name="Jones K.M."/>
            <person name="Gansberger K."/>
            <person name="Moffat K."/>
            <person name="Hill J."/>
            <person name="Bera J."/>
            <person name="Fadrosh D."/>
            <person name="Jin S."/>
            <person name="Johri S."/>
            <person name="Kim M."/>
            <person name="Overton L."/>
            <person name="Reardon M."/>
            <person name="Tsitrin T."/>
            <person name="Vuong H."/>
            <person name="Weaver B."/>
            <person name="Ciecko A."/>
            <person name="Tallon L."/>
            <person name="Jackson J."/>
            <person name="Pai G."/>
            <person name="Aken S.V."/>
            <person name="Utterback T."/>
            <person name="Reidmuller S."/>
            <person name="Feldblyum T."/>
            <person name="Hsiao J."/>
            <person name="Zismann V."/>
            <person name="Iobst S."/>
            <person name="de Vazeille A.R."/>
            <person name="Buell C.R."/>
            <person name="Ying K."/>
            <person name="Li Y."/>
            <person name="Lu T."/>
            <person name="Huang Y."/>
            <person name="Zhao Q."/>
            <person name="Feng Q."/>
            <person name="Zhang L."/>
            <person name="Zhu J."/>
            <person name="Weng Q."/>
            <person name="Mu J."/>
            <person name="Lu Y."/>
            <person name="Fan D."/>
            <person name="Liu Y."/>
            <person name="Guan J."/>
            <person name="Zhang Y."/>
            <person name="Yu S."/>
            <person name="Liu X."/>
            <person name="Zhang Y."/>
            <person name="Hong G."/>
            <person name="Han B."/>
            <person name="Choisne N."/>
            <person name="Demange N."/>
            <person name="Orjeda G."/>
            <person name="Samain S."/>
            <person name="Cattolico L."/>
            <person name="Pelletier E."/>
            <person name="Couloux A."/>
            <person name="Segurens B."/>
            <person name="Wincker P."/>
            <person name="D'Hont A."/>
            <person name="Scarpelli C."/>
            <person name="Weissenbach J."/>
            <person name="Salanoubat M."/>
            <person name="Quetier F."/>
            <person name="Yu Y."/>
            <person name="Kim H.R."/>
            <person name="Rambo T."/>
            <person name="Currie J."/>
            <person name="Collura K."/>
            <person name="Luo M."/>
            <person name="Yang T."/>
            <person name="Ammiraju J.S.S."/>
            <person name="Engler F."/>
            <person name="Soderlund C."/>
            <person name="Wing R.A."/>
            <person name="Palmer L.E."/>
            <person name="de la Bastide M."/>
            <person name="Spiegel L."/>
            <person name="Nascimento L."/>
            <person name="Zutavern T."/>
            <person name="O'Shaughnessy A."/>
            <person name="Dike S."/>
            <person name="Dedhia N."/>
            <person name="Preston R."/>
            <person name="Balija V."/>
            <person name="McCombie W.R."/>
            <person name="Chow T."/>
            <person name="Chen H."/>
            <person name="Chung M."/>
            <person name="Chen C."/>
            <person name="Shaw J."/>
            <person name="Wu H."/>
            <person name="Hsiao K."/>
            <person name="Chao Y."/>
            <person name="Chu M."/>
            <person name="Cheng C."/>
            <person name="Hour A."/>
            <person name="Lee P."/>
            <person name="Lin S."/>
            <person name="Lin Y."/>
            <person name="Liou J."/>
            <person name="Liu S."/>
            <person name="Hsing Y."/>
            <person name="Raghuvanshi S."/>
            <person name="Mohanty A."/>
            <person name="Bharti A.K."/>
            <person name="Gaur A."/>
            <person name="Gupta V."/>
            <person name="Kumar D."/>
            <person name="Ravi V."/>
            <person name="Vij S."/>
            <person name="Kapur A."/>
            <person name="Khurana P."/>
            <person name="Khurana P."/>
            <person name="Khurana J.P."/>
            <person name="Tyagi A.K."/>
            <person name="Gaikwad K."/>
            <person name="Singh A."/>
            <person name="Dalal V."/>
            <person name="Srivastava S."/>
            <person name="Dixit A."/>
            <person name="Pal A.K."/>
            <person name="Ghazi I.A."/>
            <person name="Yadav M."/>
            <person name="Pandit A."/>
            <person name="Bhargava A."/>
            <person name="Sureshbabu K."/>
            <person name="Batra K."/>
            <person name="Sharma T.R."/>
            <person name="Mohapatra T."/>
            <person name="Singh N.K."/>
            <person name="Messing J."/>
            <person name="Nelson A.B."/>
            <person name="Fuks G."/>
            <person name="Kavchok S."/>
            <person name="Keizer G."/>
            <person name="Linton E."/>
            <person name="Llaca V."/>
            <person name="Song R."/>
            <person name="Tanyolac B."/>
            <person name="Young S."/>
            <person name="Ho-Il K."/>
            <person name="Hahn J.H."/>
            <person name="Sangsakoo G."/>
            <person name="Vanavichit A."/>
            <person name="de Mattos Luiz.A.T."/>
            <person name="Zimmer P.D."/>
            <person name="Malone G."/>
            <person name="Dellagostin O."/>
            <person name="de Oliveira A.C."/>
            <person name="Bevan M."/>
            <person name="Bancroft I."/>
            <person name="Minx P."/>
            <person name="Cordum H."/>
            <person name="Wilson R."/>
            <person name="Cheng Z."/>
            <person name="Jin W."/>
            <person name="Jiang J."/>
            <person name="Leong S.A."/>
            <person name="Iwama H."/>
            <person name="Gojobori T."/>
            <person name="Itoh T."/>
            <person name="Niimura Y."/>
            <person name="Fujii Y."/>
            <person name="Habara T."/>
            <person name="Sakai H."/>
            <person name="Sato Y."/>
            <person name="Wilson G."/>
            <person name="Kumar K."/>
            <person name="McCouch S."/>
            <person name="Juretic N."/>
            <person name="Hoen D."/>
            <person name="Wright S."/>
            <person name="Bruskiewich R."/>
            <person name="Bureau T."/>
            <person name="Miyao A."/>
            <person name="Hirochika H."/>
            <person name="Nishikawa T."/>
            <person name="Kadowaki K."/>
            <person name="Sugiura M."/>
            <person name="Burr B."/>
            <person name="Sasaki T."/>
        </authorList>
    </citation>
    <scope>NUCLEOTIDE SEQUENCE [LARGE SCALE GENOMIC DNA]</scope>
    <source>
        <strain evidence="5">cv. Nipponbare</strain>
    </source>
</reference>
<dbReference type="InterPro" id="IPR011032">
    <property type="entry name" value="GroES-like_sf"/>
</dbReference>
<dbReference type="PANTHER" id="PTHR44013:SF6">
    <property type="entry name" value="OS04G0359100 PROTEIN"/>
    <property type="match status" value="1"/>
</dbReference>
<evidence type="ECO:0000313" key="5">
    <source>
        <dbReference type="Proteomes" id="UP000000763"/>
    </source>
</evidence>
<evidence type="ECO:0000313" key="4">
    <source>
        <dbReference type="EMBL" id="BAH92619.1"/>
    </source>
</evidence>
<dbReference type="InterPro" id="IPR023170">
    <property type="entry name" value="HhH_base_excis_C"/>
</dbReference>
<dbReference type="Pfam" id="PF15628">
    <property type="entry name" value="RRM_DME"/>
    <property type="match status" value="1"/>
</dbReference>
<keyword evidence="2" id="KW-1133">Transmembrane helix</keyword>